<dbReference type="Proteomes" id="UP001152797">
    <property type="component" value="Unassembled WGS sequence"/>
</dbReference>
<reference evidence="4 5" key="2">
    <citation type="submission" date="2024-05" db="EMBL/GenBank/DDBJ databases">
        <authorList>
            <person name="Chen Y."/>
            <person name="Shah S."/>
            <person name="Dougan E. K."/>
            <person name="Thang M."/>
            <person name="Chan C."/>
        </authorList>
    </citation>
    <scope>NUCLEOTIDE SEQUENCE [LARGE SCALE GENOMIC DNA]</scope>
</reference>
<feature type="compositionally biased region" description="Basic residues" evidence="2">
    <location>
        <begin position="1018"/>
        <end position="1031"/>
    </location>
</feature>
<proteinExistence type="predicted"/>
<evidence type="ECO:0000313" key="4">
    <source>
        <dbReference type="EMBL" id="CAL4801708.1"/>
    </source>
</evidence>
<comment type="caution">
    <text evidence="3">The sequence shown here is derived from an EMBL/GenBank/DDBJ whole genome shotgun (WGS) entry which is preliminary data.</text>
</comment>
<dbReference type="EMBL" id="CAMXCT030006334">
    <property type="protein sequence ID" value="CAL4801708.1"/>
    <property type="molecule type" value="Genomic_DNA"/>
</dbReference>
<dbReference type="AlphaFoldDB" id="A0A9P1GHP7"/>
<feature type="non-terminal residue" evidence="3">
    <location>
        <position position="1"/>
    </location>
</feature>
<protein>
    <submittedName>
        <fullName evidence="3">Uncharacterized protein</fullName>
    </submittedName>
</protein>
<evidence type="ECO:0000313" key="3">
    <source>
        <dbReference type="EMBL" id="CAI4014396.1"/>
    </source>
</evidence>
<evidence type="ECO:0000313" key="5">
    <source>
        <dbReference type="Proteomes" id="UP001152797"/>
    </source>
</evidence>
<sequence length="1248" mass="136928">ESILPPCRYSDGHWIEGLRPSLEDIAEAVECFLYHSRPRGKSLPTGSEPAPLEDADDEEAEGAYDEECPESEPEESDPVVEDEIPDGQVHQSAGPGPNVESGSVDDHDDRQDAEFPGPGKHNIVKSRTHQGECHKCGLRGSWDSIKSRECRSQQPTPSPMEVIEANPDKTVVDHTKSLSAELDQALQAGKSEEAMEIMTLLEIQHEHDKIEDEELALQMMEEELKILEMTEQLHKLEMQALEEQETIQMNYAKDLSMKDVARPPARPLVSSTPVPAVCPDLLDTLPMEFPEPFVPAVVDSAGSKSEPPETSGTMDAGSIIARQRTLKLGEVPSDDDACEDHKDTALPTSVSNPRPSDVVDDLEPIKPSEQGQRKSGCRKVEDDEENEEEDGKDSEENEEGAKEASDDNECKEPAKHGPCRAKRASKTPKKSKADKVDKADASNKKPTRKAKPAAKMTDKSAKGKAKGKTTEPAPKAANDRRKSKSKAVDPGDKVPKKKAKKHEVAVDEMPEADKADENQEPTKTRKSKTKEKKEKEEKASSSTDVPKVPKRKAKDLEGKAPKGSPKRSPKGDSKATDPQAAKQRQSRKSSAYHKAKLAATKAGKSPEEANKLAKEAVQLHMPTLSDRESSCDGRDAAKPEENKHMGSPNLTLESSATACLGGRLCLCVILGMAPDSLVMLAPDCSSWGIPARHTLQSLGEISSGPFKPTLRRLVLVVLGDKSLTDELMVLQNEGREPKRVKCEASRARVDALRRKKSNQASTLSPEEPPSAPSPVLASGPSAEAEDRGLTPTIAEESEPGEKLKAMFHQHGSFEELEIQVKKHHMKSREDAKTGGWYTKHALEFKEGWSSMIQKALDWGRKTNNLRVNPIHGEEEIRMILSETFCHKELHQEETNREGGMVVQDESGSMMDSALPDINDANADFLLPPKATAGRELVPQMESVFSKMQSEYDSLTNLLSEATVNPENMDKHQKAKIQEHFVVCTKLDVSMNSLLLRSKPMKASSVAPSKSPGGAVSKPKAKAKRSATKKKKSPKAVLAMMWAVDVPSLHCTGYSSSDDEAVDGLVDNFARGVKVPRRRKLLVKPWPVLYMTDWARHTYTSRLVYTVVPSECYAPGGATVDGLLEALVSDLVRLETEGLEVISAPEFVTYVMLLKFGLACSWTYRAHTLQDFPRGLGKGSDTAVVGAWLESVLSHVDLGSFWGSSENGKKAWLQHIVLGRRGHDRSWQKDSRKAMENTMCKQLLAVGDG</sequence>
<feature type="compositionally biased region" description="Acidic residues" evidence="2">
    <location>
        <begin position="51"/>
        <end position="85"/>
    </location>
</feature>
<keyword evidence="1" id="KW-0175">Coiled coil</keyword>
<reference evidence="3" key="1">
    <citation type="submission" date="2022-10" db="EMBL/GenBank/DDBJ databases">
        <authorList>
            <person name="Chen Y."/>
            <person name="Dougan E. K."/>
            <person name="Chan C."/>
            <person name="Rhodes N."/>
            <person name="Thang M."/>
        </authorList>
    </citation>
    <scope>NUCLEOTIDE SEQUENCE</scope>
</reference>
<feature type="region of interest" description="Disordered" evidence="2">
    <location>
        <begin position="36"/>
        <end position="130"/>
    </location>
</feature>
<feature type="region of interest" description="Disordered" evidence="2">
    <location>
        <begin position="620"/>
        <end position="649"/>
    </location>
</feature>
<feature type="compositionally biased region" description="Basic residues" evidence="2">
    <location>
        <begin position="584"/>
        <end position="596"/>
    </location>
</feature>
<feature type="compositionally biased region" description="Basic and acidic residues" evidence="2">
    <location>
        <begin position="511"/>
        <end position="523"/>
    </location>
</feature>
<evidence type="ECO:0000256" key="1">
    <source>
        <dbReference type="SAM" id="Coils"/>
    </source>
</evidence>
<keyword evidence="5" id="KW-1185">Reference proteome</keyword>
<dbReference type="EMBL" id="CAMXCT020006334">
    <property type="protein sequence ID" value="CAL1167771.1"/>
    <property type="molecule type" value="Genomic_DNA"/>
</dbReference>
<dbReference type="EMBL" id="CAMXCT010006334">
    <property type="protein sequence ID" value="CAI4014396.1"/>
    <property type="molecule type" value="Genomic_DNA"/>
</dbReference>
<feature type="compositionally biased region" description="Basic and acidic residues" evidence="2">
    <location>
        <begin position="399"/>
        <end position="415"/>
    </location>
</feature>
<accession>A0A9P1GHP7</accession>
<feature type="compositionally biased region" description="Basic and acidic residues" evidence="2">
    <location>
        <begin position="104"/>
        <end position="113"/>
    </location>
</feature>
<gene>
    <name evidence="3" type="ORF">C1SCF055_LOCUS39303</name>
</gene>
<feature type="region of interest" description="Disordered" evidence="2">
    <location>
        <begin position="999"/>
        <end position="1031"/>
    </location>
</feature>
<feature type="coiled-coil region" evidence="1">
    <location>
        <begin position="203"/>
        <end position="246"/>
    </location>
</feature>
<feature type="compositionally biased region" description="Basic and acidic residues" evidence="2">
    <location>
        <begin position="625"/>
        <end position="644"/>
    </location>
</feature>
<feature type="non-terminal residue" evidence="3">
    <location>
        <position position="1248"/>
    </location>
</feature>
<feature type="region of interest" description="Disordered" evidence="2">
    <location>
        <begin position="298"/>
        <end position="318"/>
    </location>
</feature>
<feature type="region of interest" description="Disordered" evidence="2">
    <location>
        <begin position="331"/>
        <end position="608"/>
    </location>
</feature>
<feature type="compositionally biased region" description="Basic residues" evidence="2">
    <location>
        <begin position="417"/>
        <end position="430"/>
    </location>
</feature>
<feature type="compositionally biased region" description="Low complexity" evidence="2">
    <location>
        <begin position="773"/>
        <end position="782"/>
    </location>
</feature>
<feature type="compositionally biased region" description="Acidic residues" evidence="2">
    <location>
        <begin position="382"/>
        <end position="398"/>
    </location>
</feature>
<feature type="compositionally biased region" description="Basic and acidic residues" evidence="2">
    <location>
        <begin position="735"/>
        <end position="752"/>
    </location>
</feature>
<feature type="region of interest" description="Disordered" evidence="2">
    <location>
        <begin position="735"/>
        <end position="799"/>
    </location>
</feature>
<evidence type="ECO:0000256" key="2">
    <source>
        <dbReference type="SAM" id="MobiDB-lite"/>
    </source>
</evidence>
<name>A0A9P1GHP7_9DINO</name>
<feature type="compositionally biased region" description="Basic and acidic residues" evidence="2">
    <location>
        <begin position="431"/>
        <end position="443"/>
    </location>
</feature>
<organism evidence="3">
    <name type="scientific">Cladocopium goreaui</name>
    <dbReference type="NCBI Taxonomy" id="2562237"/>
    <lineage>
        <taxon>Eukaryota</taxon>
        <taxon>Sar</taxon>
        <taxon>Alveolata</taxon>
        <taxon>Dinophyceae</taxon>
        <taxon>Suessiales</taxon>
        <taxon>Symbiodiniaceae</taxon>
        <taxon>Cladocopium</taxon>
    </lineage>
</organism>